<evidence type="ECO:0000313" key="2">
    <source>
        <dbReference type="Proteomes" id="UP000251002"/>
    </source>
</evidence>
<dbReference type="Proteomes" id="UP000251002">
    <property type="component" value="Unassembled WGS sequence"/>
</dbReference>
<keyword evidence="2" id="KW-1185">Reference proteome</keyword>
<dbReference type="AlphaFoldDB" id="A0A365KUF0"/>
<gene>
    <name evidence="1" type="ORF">DP120_12255</name>
</gene>
<comment type="caution">
    <text evidence="1">The sequence shown here is derived from an EMBL/GenBank/DDBJ whole genome shotgun (WGS) entry which is preliminary data.</text>
</comment>
<name>A0A365KUF0_9BACL</name>
<sequence>MKCFLKFFKSKPPSSHNAYVGIPDTAFDEELKRAFQEVEAYAAELAKTLQEQYTKEFEKKNRKHLRVCLERTIDGDEVEGISSDHVFEKEYCSFMAVEYDNFEDDNRYEDIDMPLWYYFGGYWHGTGTLYQAAYDNLEKEMEEALKRLLNRF</sequence>
<proteinExistence type="predicted"/>
<accession>A0A365KUF0</accession>
<protein>
    <submittedName>
        <fullName evidence="1">Uncharacterized protein</fullName>
    </submittedName>
</protein>
<dbReference type="EMBL" id="QLZR01000004">
    <property type="protein sequence ID" value="RAZ76794.1"/>
    <property type="molecule type" value="Genomic_DNA"/>
</dbReference>
<organism evidence="1 2">
    <name type="scientific">Planococcus halotolerans</name>
    <dbReference type="NCBI Taxonomy" id="2233542"/>
    <lineage>
        <taxon>Bacteria</taxon>
        <taxon>Bacillati</taxon>
        <taxon>Bacillota</taxon>
        <taxon>Bacilli</taxon>
        <taxon>Bacillales</taxon>
        <taxon>Caryophanaceae</taxon>
        <taxon>Planococcus</taxon>
    </lineage>
</organism>
<reference evidence="1 2" key="1">
    <citation type="submission" date="2018-06" db="EMBL/GenBank/DDBJ databases">
        <title>The draft genome sequences of strains SCU63 and S1.</title>
        <authorList>
            <person name="Gan L."/>
        </authorList>
    </citation>
    <scope>NUCLEOTIDE SEQUENCE [LARGE SCALE GENOMIC DNA]</scope>
    <source>
        <strain evidence="1 2">SCU63</strain>
    </source>
</reference>
<evidence type="ECO:0000313" key="1">
    <source>
        <dbReference type="EMBL" id="RAZ76794.1"/>
    </source>
</evidence>